<feature type="transmembrane region" description="Helical" evidence="8">
    <location>
        <begin position="157"/>
        <end position="175"/>
    </location>
</feature>
<evidence type="ECO:0000256" key="6">
    <source>
        <dbReference type="ARBA" id="ARBA00022989"/>
    </source>
</evidence>
<evidence type="ECO:0000256" key="3">
    <source>
        <dbReference type="ARBA" id="ARBA00022448"/>
    </source>
</evidence>
<dbReference type="EMBL" id="JBHRSZ010000006">
    <property type="protein sequence ID" value="MFC3152165.1"/>
    <property type="molecule type" value="Genomic_DNA"/>
</dbReference>
<keyword evidence="11" id="KW-1185">Reference proteome</keyword>
<evidence type="ECO:0000256" key="5">
    <source>
        <dbReference type="ARBA" id="ARBA00022692"/>
    </source>
</evidence>
<dbReference type="CDD" id="cd17324">
    <property type="entry name" value="MFS_NepI_like"/>
    <property type="match status" value="1"/>
</dbReference>
<evidence type="ECO:0000256" key="1">
    <source>
        <dbReference type="ARBA" id="ARBA00004651"/>
    </source>
</evidence>
<gene>
    <name evidence="10" type="ORF">ACFOEK_14100</name>
</gene>
<feature type="transmembrane region" description="Helical" evidence="8">
    <location>
        <begin position="358"/>
        <end position="377"/>
    </location>
</feature>
<evidence type="ECO:0000256" key="8">
    <source>
        <dbReference type="SAM" id="Phobius"/>
    </source>
</evidence>
<reference evidence="11" key="1">
    <citation type="journal article" date="2019" name="Int. J. Syst. Evol. Microbiol.">
        <title>The Global Catalogue of Microorganisms (GCM) 10K type strain sequencing project: providing services to taxonomists for standard genome sequencing and annotation.</title>
        <authorList>
            <consortium name="The Broad Institute Genomics Platform"/>
            <consortium name="The Broad Institute Genome Sequencing Center for Infectious Disease"/>
            <person name="Wu L."/>
            <person name="Ma J."/>
        </authorList>
    </citation>
    <scope>NUCLEOTIDE SEQUENCE [LARGE SCALE GENOMIC DNA]</scope>
    <source>
        <strain evidence="11">KCTC 52438</strain>
    </source>
</reference>
<comment type="subcellular location">
    <subcellularLocation>
        <location evidence="1">Cell membrane</location>
        <topology evidence="1">Multi-pass membrane protein</topology>
    </subcellularLocation>
</comment>
<dbReference type="Pfam" id="PF07690">
    <property type="entry name" value="MFS_1"/>
    <property type="match status" value="1"/>
</dbReference>
<dbReference type="PANTHER" id="PTHR43271:SF1">
    <property type="entry name" value="INNER MEMBRANE TRANSPORT PROTEIN YNFM"/>
    <property type="match status" value="1"/>
</dbReference>
<dbReference type="SUPFAM" id="SSF103473">
    <property type="entry name" value="MFS general substrate transporter"/>
    <property type="match status" value="1"/>
</dbReference>
<keyword evidence="5 8" id="KW-0812">Transmembrane</keyword>
<protein>
    <submittedName>
        <fullName evidence="10">MFS transporter</fullName>
    </submittedName>
</protein>
<feature type="transmembrane region" description="Helical" evidence="8">
    <location>
        <begin position="205"/>
        <end position="224"/>
    </location>
</feature>
<evidence type="ECO:0000256" key="2">
    <source>
        <dbReference type="ARBA" id="ARBA00008335"/>
    </source>
</evidence>
<feature type="transmembrane region" description="Helical" evidence="8">
    <location>
        <begin position="332"/>
        <end position="352"/>
    </location>
</feature>
<feature type="transmembrane region" description="Helical" evidence="8">
    <location>
        <begin position="291"/>
        <end position="311"/>
    </location>
</feature>
<keyword evidence="3" id="KW-0813">Transport</keyword>
<comment type="caution">
    <text evidence="10">The sequence shown here is derived from an EMBL/GenBank/DDBJ whole genome shotgun (WGS) entry which is preliminary data.</text>
</comment>
<feature type="domain" description="Major facilitator superfamily (MFS) profile" evidence="9">
    <location>
        <begin position="1"/>
        <end position="381"/>
    </location>
</feature>
<name>A0ABV7HJ40_9GAMM</name>
<evidence type="ECO:0000256" key="7">
    <source>
        <dbReference type="ARBA" id="ARBA00023136"/>
    </source>
</evidence>
<proteinExistence type="inferred from homology"/>
<feature type="transmembrane region" description="Helical" evidence="8">
    <location>
        <begin position="267"/>
        <end position="285"/>
    </location>
</feature>
<dbReference type="InterPro" id="IPR011701">
    <property type="entry name" value="MFS"/>
</dbReference>
<organism evidence="10 11">
    <name type="scientific">Litoribrevibacter euphylliae</name>
    <dbReference type="NCBI Taxonomy" id="1834034"/>
    <lineage>
        <taxon>Bacteria</taxon>
        <taxon>Pseudomonadati</taxon>
        <taxon>Pseudomonadota</taxon>
        <taxon>Gammaproteobacteria</taxon>
        <taxon>Oceanospirillales</taxon>
        <taxon>Oceanospirillaceae</taxon>
        <taxon>Litoribrevibacter</taxon>
    </lineage>
</organism>
<accession>A0ABV7HJ40</accession>
<feature type="transmembrane region" description="Helical" evidence="8">
    <location>
        <begin position="236"/>
        <end position="255"/>
    </location>
</feature>
<evidence type="ECO:0000259" key="9">
    <source>
        <dbReference type="PROSITE" id="PS50850"/>
    </source>
</evidence>
<dbReference type="Proteomes" id="UP001595476">
    <property type="component" value="Unassembled WGS sequence"/>
</dbReference>
<evidence type="ECO:0000256" key="4">
    <source>
        <dbReference type="ARBA" id="ARBA00022475"/>
    </source>
</evidence>
<evidence type="ECO:0000313" key="11">
    <source>
        <dbReference type="Proteomes" id="UP001595476"/>
    </source>
</evidence>
<feature type="transmembrane region" description="Helical" evidence="8">
    <location>
        <begin position="70"/>
        <end position="90"/>
    </location>
</feature>
<dbReference type="InterPro" id="IPR020846">
    <property type="entry name" value="MFS_dom"/>
</dbReference>
<keyword evidence="6 8" id="KW-1133">Transmembrane helix</keyword>
<dbReference type="PROSITE" id="PS50850">
    <property type="entry name" value="MFS"/>
    <property type="match status" value="1"/>
</dbReference>
<feature type="transmembrane region" description="Helical" evidence="8">
    <location>
        <begin position="41"/>
        <end position="63"/>
    </location>
</feature>
<sequence>MMQTEHRLLYLLTLLAYSILYAPQPILPALAEEFNSSANQAALLTTAVMLPLAIAPLSYGYLLEKISAKTGLILSCGVMAVCHLAFANITAIEQAIIIRAIEGMTLPVMLTSIMTLLTRTTPSEKLQTTLSIYIALTIVGGLGGRTLSMLLTEYLDWRLTFYLLAGFSLLLLPMMKGLPDHKPPHQNPIHLKELFSCIKHPSNRYLYPFIMIQFFTMVAILNFIPFRIMEAFDTDSYWPILLVYSFYIVAIGTALATIKMRRKIKDLQVKGGIFWLVLTALGLWSFSFDHLAMYCLGFTLVSGAIFANHSICSTEVNHNENKYSALANGTYLTFYYTGGALGSILPGLWIIQWGWNNTLYVLITGCIISTMTLLLYFKSKASLYERG</sequence>
<keyword evidence="4" id="KW-1003">Cell membrane</keyword>
<dbReference type="InterPro" id="IPR036259">
    <property type="entry name" value="MFS_trans_sf"/>
</dbReference>
<comment type="similarity">
    <text evidence="2">Belongs to the major facilitator superfamily.</text>
</comment>
<keyword evidence="7 8" id="KW-0472">Membrane</keyword>
<dbReference type="PANTHER" id="PTHR43271">
    <property type="entry name" value="BLL2771 PROTEIN"/>
    <property type="match status" value="1"/>
</dbReference>
<feature type="transmembrane region" description="Helical" evidence="8">
    <location>
        <begin position="96"/>
        <end position="118"/>
    </location>
</feature>
<evidence type="ECO:0000313" key="10">
    <source>
        <dbReference type="EMBL" id="MFC3152165.1"/>
    </source>
</evidence>
<dbReference type="Gene3D" id="1.20.1250.20">
    <property type="entry name" value="MFS general substrate transporter like domains"/>
    <property type="match status" value="1"/>
</dbReference>
<feature type="transmembrane region" description="Helical" evidence="8">
    <location>
        <begin position="130"/>
        <end position="151"/>
    </location>
</feature>
<dbReference type="RefSeq" id="WP_386722024.1">
    <property type="nucleotide sequence ID" value="NZ_JBHRSZ010000006.1"/>
</dbReference>